<dbReference type="GO" id="GO:0032259">
    <property type="term" value="P:methylation"/>
    <property type="evidence" value="ECO:0007669"/>
    <property type="project" value="UniProtKB-KW"/>
</dbReference>
<keyword evidence="2 5" id="KW-0489">Methyltransferase</keyword>
<dbReference type="Gene3D" id="1.10.155.10">
    <property type="entry name" value="Chemotaxis receptor methyltransferase CheR, N-terminal domain"/>
    <property type="match status" value="1"/>
</dbReference>
<dbReference type="SMART" id="SM00138">
    <property type="entry name" value="MeTrc"/>
    <property type="match status" value="1"/>
</dbReference>
<dbReference type="InterPro" id="IPR022641">
    <property type="entry name" value="CheR_N"/>
</dbReference>
<evidence type="ECO:0000256" key="1">
    <source>
        <dbReference type="ARBA" id="ARBA00001541"/>
    </source>
</evidence>
<dbReference type="PRINTS" id="PR00996">
    <property type="entry name" value="CHERMTFRASE"/>
</dbReference>
<dbReference type="SUPFAM" id="SSF53335">
    <property type="entry name" value="S-adenosyl-L-methionine-dependent methyltransferases"/>
    <property type="match status" value="1"/>
</dbReference>
<dbReference type="Gene3D" id="3.40.50.150">
    <property type="entry name" value="Vaccinia Virus protein VP39"/>
    <property type="match status" value="1"/>
</dbReference>
<dbReference type="InterPro" id="IPR000780">
    <property type="entry name" value="CheR_MeTrfase"/>
</dbReference>
<evidence type="ECO:0000256" key="5">
    <source>
        <dbReference type="PIRNR" id="PIRNR000410"/>
    </source>
</evidence>
<dbReference type="Pfam" id="PF01739">
    <property type="entry name" value="CheR"/>
    <property type="match status" value="1"/>
</dbReference>
<evidence type="ECO:0000259" key="6">
    <source>
        <dbReference type="PROSITE" id="PS50123"/>
    </source>
</evidence>
<evidence type="ECO:0000256" key="4">
    <source>
        <dbReference type="ARBA" id="ARBA00022691"/>
    </source>
</evidence>
<dbReference type="InterPro" id="IPR026024">
    <property type="entry name" value="Chemotaxis_MeTrfase_CheR"/>
</dbReference>
<dbReference type="PIRSF" id="PIRSF000410">
    <property type="entry name" value="CheR"/>
    <property type="match status" value="1"/>
</dbReference>
<dbReference type="Proteomes" id="UP001596001">
    <property type="component" value="Unassembled WGS sequence"/>
</dbReference>
<dbReference type="EMBL" id="JBHSHJ010000016">
    <property type="protein sequence ID" value="MFC4790325.1"/>
    <property type="molecule type" value="Genomic_DNA"/>
</dbReference>
<dbReference type="Pfam" id="PF03705">
    <property type="entry name" value="CheR_N"/>
    <property type="match status" value="1"/>
</dbReference>
<dbReference type="PROSITE" id="PS50123">
    <property type="entry name" value="CHER"/>
    <property type="match status" value="1"/>
</dbReference>
<comment type="function">
    <text evidence="5">Methylation of the membrane-bound methyl-accepting chemotaxis proteins (MCP) to form gamma-glutamyl methyl ester residues in MCP.</text>
</comment>
<dbReference type="InterPro" id="IPR050903">
    <property type="entry name" value="Bact_Chemotaxis_MeTrfase"/>
</dbReference>
<name>A0ABV9QKU0_9BURK</name>
<accession>A0ABV9QKU0</accession>
<evidence type="ECO:0000313" key="8">
    <source>
        <dbReference type="Proteomes" id="UP001596001"/>
    </source>
</evidence>
<sequence length="284" mass="31967">MGDFLLYGEDSISSREFSQFQKLIFDMAGISLSEAKKVLLVGRLAKRLRALGLHSFGDYFQHLSQAAQAQERQTMVNLITTNETYFFREPQHFDFLRAKAARCGARGTFRVWSAASSSGEEAYSVAMVLADTLGTQAWEIVGTDISTKVLSAARRGLYSLERTSGIPKALLKRYCLKGIMDQQGMLLICRQLRERTQFMYCNLLEPQHVPGSFDVIFLRNVLIYFNHETKQKVIANLLPYLKRDGHLIVGHSESLHGITGTLVTEQPTIYRLVSHTATTPTGLH</sequence>
<proteinExistence type="predicted"/>
<dbReference type="InterPro" id="IPR036804">
    <property type="entry name" value="CheR_N_sf"/>
</dbReference>
<evidence type="ECO:0000313" key="7">
    <source>
        <dbReference type="EMBL" id="MFC4790325.1"/>
    </source>
</evidence>
<dbReference type="InterPro" id="IPR022642">
    <property type="entry name" value="CheR_C"/>
</dbReference>
<comment type="catalytic activity">
    <reaction evidence="1 5">
        <text>L-glutamyl-[protein] + S-adenosyl-L-methionine = [protein]-L-glutamate 5-O-methyl ester + S-adenosyl-L-homocysteine</text>
        <dbReference type="Rhea" id="RHEA:24452"/>
        <dbReference type="Rhea" id="RHEA-COMP:10208"/>
        <dbReference type="Rhea" id="RHEA-COMP:10311"/>
        <dbReference type="ChEBI" id="CHEBI:29973"/>
        <dbReference type="ChEBI" id="CHEBI:57856"/>
        <dbReference type="ChEBI" id="CHEBI:59789"/>
        <dbReference type="ChEBI" id="CHEBI:82795"/>
        <dbReference type="EC" id="2.1.1.80"/>
    </reaction>
</comment>
<keyword evidence="8" id="KW-1185">Reference proteome</keyword>
<dbReference type="PANTHER" id="PTHR24422:SF26">
    <property type="entry name" value="CHEMOTAXIS PROTEIN METHYLTRANSFERASE"/>
    <property type="match status" value="1"/>
</dbReference>
<evidence type="ECO:0000256" key="2">
    <source>
        <dbReference type="ARBA" id="ARBA00022603"/>
    </source>
</evidence>
<dbReference type="InterPro" id="IPR029063">
    <property type="entry name" value="SAM-dependent_MTases_sf"/>
</dbReference>
<feature type="domain" description="CheR-type methyltransferase" evidence="6">
    <location>
        <begin position="5"/>
        <end position="275"/>
    </location>
</feature>
<dbReference type="CDD" id="cd02440">
    <property type="entry name" value="AdoMet_MTases"/>
    <property type="match status" value="1"/>
</dbReference>
<organism evidence="7 8">
    <name type="scientific">Giesbergeria sinuosa</name>
    <dbReference type="NCBI Taxonomy" id="80883"/>
    <lineage>
        <taxon>Bacteria</taxon>
        <taxon>Pseudomonadati</taxon>
        <taxon>Pseudomonadota</taxon>
        <taxon>Betaproteobacteria</taxon>
        <taxon>Burkholderiales</taxon>
        <taxon>Comamonadaceae</taxon>
        <taxon>Giesbergeria</taxon>
    </lineage>
</organism>
<dbReference type="GO" id="GO:0008168">
    <property type="term" value="F:methyltransferase activity"/>
    <property type="evidence" value="ECO:0007669"/>
    <property type="project" value="UniProtKB-KW"/>
</dbReference>
<dbReference type="RefSeq" id="WP_382434682.1">
    <property type="nucleotide sequence ID" value="NZ_JBHSHJ010000016.1"/>
</dbReference>
<keyword evidence="3 5" id="KW-0808">Transferase</keyword>
<reference evidence="8" key="1">
    <citation type="journal article" date="2019" name="Int. J. Syst. Evol. Microbiol.">
        <title>The Global Catalogue of Microorganisms (GCM) 10K type strain sequencing project: providing services to taxonomists for standard genome sequencing and annotation.</title>
        <authorList>
            <consortium name="The Broad Institute Genomics Platform"/>
            <consortium name="The Broad Institute Genome Sequencing Center for Infectious Disease"/>
            <person name="Wu L."/>
            <person name="Ma J."/>
        </authorList>
    </citation>
    <scope>NUCLEOTIDE SEQUENCE [LARGE SCALE GENOMIC DNA]</scope>
    <source>
        <strain evidence="8">CCUG 49452</strain>
    </source>
</reference>
<dbReference type="EC" id="2.1.1.80" evidence="5"/>
<keyword evidence="4 5" id="KW-0949">S-adenosyl-L-methionine</keyword>
<comment type="caution">
    <text evidence="7">The sequence shown here is derived from an EMBL/GenBank/DDBJ whole genome shotgun (WGS) entry which is preliminary data.</text>
</comment>
<protein>
    <recommendedName>
        <fullName evidence="5">Chemotaxis protein methyltransferase</fullName>
        <ecNumber evidence="5">2.1.1.80</ecNumber>
    </recommendedName>
</protein>
<evidence type="ECO:0000256" key="3">
    <source>
        <dbReference type="ARBA" id="ARBA00022679"/>
    </source>
</evidence>
<dbReference type="SUPFAM" id="SSF47757">
    <property type="entry name" value="Chemotaxis receptor methyltransferase CheR, N-terminal domain"/>
    <property type="match status" value="1"/>
</dbReference>
<gene>
    <name evidence="7" type="ORF">ACFO6X_15180</name>
</gene>
<dbReference type="PANTHER" id="PTHR24422">
    <property type="entry name" value="CHEMOTAXIS PROTEIN METHYLTRANSFERASE"/>
    <property type="match status" value="1"/>
</dbReference>